<protein>
    <submittedName>
        <fullName evidence="1">Uncharacterized protein</fullName>
    </submittedName>
</protein>
<name>A0ABY4TTG0_9SPHN</name>
<dbReference type="EMBL" id="CP098401">
    <property type="protein sequence ID" value="URW75689.1"/>
    <property type="molecule type" value="Genomic_DNA"/>
</dbReference>
<evidence type="ECO:0000313" key="2">
    <source>
        <dbReference type="Proteomes" id="UP001055580"/>
    </source>
</evidence>
<dbReference type="RefSeq" id="WP_250752157.1">
    <property type="nucleotide sequence ID" value="NZ_CP098401.1"/>
</dbReference>
<accession>A0ABY4TTG0</accession>
<keyword evidence="2" id="KW-1185">Reference proteome</keyword>
<evidence type="ECO:0000313" key="1">
    <source>
        <dbReference type="EMBL" id="URW75689.1"/>
    </source>
</evidence>
<dbReference type="Proteomes" id="UP001055580">
    <property type="component" value="Chromosome"/>
</dbReference>
<organism evidence="1 2">
    <name type="scientific">Sphingomonas donggukensis</name>
    <dbReference type="NCBI Taxonomy" id="2949093"/>
    <lineage>
        <taxon>Bacteria</taxon>
        <taxon>Pseudomonadati</taxon>
        <taxon>Pseudomonadota</taxon>
        <taxon>Alphaproteobacteria</taxon>
        <taxon>Sphingomonadales</taxon>
        <taxon>Sphingomonadaceae</taxon>
        <taxon>Sphingomonas</taxon>
    </lineage>
</organism>
<gene>
    <name evidence="1" type="ORF">M9980_00165</name>
</gene>
<proteinExistence type="predicted"/>
<sequence>MRKAHAKNRPAASIPTDDVGFAHVRAAKTFAILLTLTACSTANEPADNMTAATTDATAILDNVATADGALPWSYVSPDLRFAPNSPARSLPRPAVLGGARFGYFGDPGIRRQYSPAQLAQMKADRAGFVARRDLDSDGIAETYRTGFWQIGDTATGEAREGSFLAVFDPGHAPQVIDSTSADDDAGVFFSQQGGTLVVAWCNCPQGGTVGYRYKRLTVSWSPPRPRIRS</sequence>
<reference evidence="1" key="1">
    <citation type="submission" date="2022-05" db="EMBL/GenBank/DDBJ databases">
        <title>Sphingomonas sp. strain RMG20 Genome sequencing and assembly.</title>
        <authorList>
            <person name="Kim I."/>
        </authorList>
    </citation>
    <scope>NUCLEOTIDE SEQUENCE</scope>
    <source>
        <strain evidence="1">RMG20</strain>
    </source>
</reference>